<dbReference type="GO" id="GO:0007163">
    <property type="term" value="P:establishment or maintenance of cell polarity"/>
    <property type="evidence" value="ECO:0007669"/>
    <property type="project" value="TreeGrafter"/>
</dbReference>
<dbReference type="InterPro" id="IPR010431">
    <property type="entry name" value="Fascin"/>
</dbReference>
<gene>
    <name evidence="2" type="ORF">DI536_08250</name>
</gene>
<feature type="chain" id="PRO_5016055056" description="Fascin domain-containing protein" evidence="1">
    <location>
        <begin position="22"/>
        <end position="433"/>
    </location>
</feature>
<dbReference type="GO" id="GO:0005737">
    <property type="term" value="C:cytoplasm"/>
    <property type="evidence" value="ECO:0007669"/>
    <property type="project" value="TreeGrafter"/>
</dbReference>
<dbReference type="PANTHER" id="PTHR10551:SF9">
    <property type="entry name" value="FASCIN-2"/>
    <property type="match status" value="1"/>
</dbReference>
<accession>A0A2W5TPZ4</accession>
<dbReference type="GO" id="GO:0015629">
    <property type="term" value="C:actin cytoskeleton"/>
    <property type="evidence" value="ECO:0007669"/>
    <property type="project" value="TreeGrafter"/>
</dbReference>
<dbReference type="PANTHER" id="PTHR10551">
    <property type="entry name" value="FASCIN"/>
    <property type="match status" value="1"/>
</dbReference>
<dbReference type="SUPFAM" id="SSF50405">
    <property type="entry name" value="Actin-crosslinking proteins"/>
    <property type="match status" value="2"/>
</dbReference>
<dbReference type="GO" id="GO:0051017">
    <property type="term" value="P:actin filament bundle assembly"/>
    <property type="evidence" value="ECO:0007669"/>
    <property type="project" value="TreeGrafter"/>
</dbReference>
<reference evidence="2 3" key="1">
    <citation type="submission" date="2017-08" db="EMBL/GenBank/DDBJ databases">
        <title>Infants hospitalized years apart are colonized by the same room-sourced microbial strains.</title>
        <authorList>
            <person name="Brooks B."/>
            <person name="Olm M.R."/>
            <person name="Firek B.A."/>
            <person name="Baker R."/>
            <person name="Thomas B.C."/>
            <person name="Morowitz M.J."/>
            <person name="Banfield J.F."/>
        </authorList>
    </citation>
    <scope>NUCLEOTIDE SEQUENCE [LARGE SCALE GENOMIC DNA]</scope>
    <source>
        <strain evidence="2">S2_003_000_R2_14</strain>
    </source>
</reference>
<comment type="caution">
    <text evidence="2">The sequence shown here is derived from an EMBL/GenBank/DDBJ whole genome shotgun (WGS) entry which is preliminary data.</text>
</comment>
<evidence type="ECO:0008006" key="4">
    <source>
        <dbReference type="Google" id="ProtNLM"/>
    </source>
</evidence>
<evidence type="ECO:0000313" key="2">
    <source>
        <dbReference type="EMBL" id="PZR15433.1"/>
    </source>
</evidence>
<organism evidence="2 3">
    <name type="scientific">Archangium gephyra</name>
    <dbReference type="NCBI Taxonomy" id="48"/>
    <lineage>
        <taxon>Bacteria</taxon>
        <taxon>Pseudomonadati</taxon>
        <taxon>Myxococcota</taxon>
        <taxon>Myxococcia</taxon>
        <taxon>Myxococcales</taxon>
        <taxon>Cystobacterineae</taxon>
        <taxon>Archangiaceae</taxon>
        <taxon>Archangium</taxon>
    </lineage>
</organism>
<proteinExistence type="predicted"/>
<evidence type="ECO:0000256" key="1">
    <source>
        <dbReference type="SAM" id="SignalP"/>
    </source>
</evidence>
<dbReference type="AlphaFoldDB" id="A0A2W5TPZ4"/>
<sequence length="433" mass="46174">MRRKSVVSGLVLAVVCVVARAAEAQSFYTVNLRASNGQYVVAEWGGEREVKANRNAAGAWERFVLIDLNGGELNAGDPVRVRAQNGKYVAALAGAVNAQSVNSTTLWQQFVISKSNGTTGRIYSGDGIRLRAWDGFWVTAEGGGGDVLKADRSVAGPWEAFSLTIVSRASTDPSPLDPTWVSSSTLIYKIVTMRVANGHYVVAEWGGNREVKADRTVPGAWERFVVTDLSGGQLVSGDIIRIRAQNGAYVVAENGLVNANRGSAGLWELFRIVKAWGGTGVINSGDQVNLQAWDGRWLVAELGGGAEVKADRTATGAWEAFTLNVLTSGPIDPSPLGEAWTGGPSTPPAPFPPMPAGLRWVGEPQCSPQTVFFASRVTDPNTYYQYCCKPTTGASGTAHCPVGNVEFSPDCRQYTSSVPGVRFMQPWGCVAPE</sequence>
<keyword evidence="1" id="KW-0732">Signal</keyword>
<dbReference type="GO" id="GO:0051015">
    <property type="term" value="F:actin filament binding"/>
    <property type="evidence" value="ECO:0007669"/>
    <property type="project" value="InterPro"/>
</dbReference>
<protein>
    <recommendedName>
        <fullName evidence="4">Fascin domain-containing protein</fullName>
    </recommendedName>
</protein>
<dbReference type="GO" id="GO:0016477">
    <property type="term" value="P:cell migration"/>
    <property type="evidence" value="ECO:0007669"/>
    <property type="project" value="TreeGrafter"/>
</dbReference>
<feature type="signal peptide" evidence="1">
    <location>
        <begin position="1"/>
        <end position="21"/>
    </location>
</feature>
<dbReference type="InterPro" id="IPR008999">
    <property type="entry name" value="Actin-crosslinking"/>
</dbReference>
<dbReference type="EMBL" id="QFQP01000005">
    <property type="protein sequence ID" value="PZR15433.1"/>
    <property type="molecule type" value="Genomic_DNA"/>
</dbReference>
<evidence type="ECO:0000313" key="3">
    <source>
        <dbReference type="Proteomes" id="UP000249061"/>
    </source>
</evidence>
<name>A0A2W5TPZ4_9BACT</name>
<dbReference type="Gene3D" id="2.80.10.50">
    <property type="match status" value="2"/>
</dbReference>
<dbReference type="CDD" id="cd00257">
    <property type="entry name" value="beta-trefoil_FSCN-like"/>
    <property type="match status" value="2"/>
</dbReference>
<dbReference type="Proteomes" id="UP000249061">
    <property type="component" value="Unassembled WGS sequence"/>
</dbReference>